<sequence length="84" mass="9336">MQGLLPLPSTDAEQKTLKMGLERRNRFSTTLDTIKKSEKQTMKMSKDSCLCAKTEFIVVPGGRVCVPIRATLGRRSANFAVHPN</sequence>
<dbReference type="WBParaSite" id="nRc.2.0.1.t41976-RA">
    <property type="protein sequence ID" value="nRc.2.0.1.t41976-RA"/>
    <property type="gene ID" value="nRc.2.0.1.g41976"/>
</dbReference>
<evidence type="ECO:0000313" key="2">
    <source>
        <dbReference type="WBParaSite" id="nRc.2.0.1.t41976-RA"/>
    </source>
</evidence>
<protein>
    <submittedName>
        <fullName evidence="2">Uncharacterized protein</fullName>
    </submittedName>
</protein>
<proteinExistence type="predicted"/>
<dbReference type="Proteomes" id="UP000887565">
    <property type="component" value="Unplaced"/>
</dbReference>
<dbReference type="AlphaFoldDB" id="A0A915KU31"/>
<accession>A0A915KU31</accession>
<keyword evidence="1" id="KW-1185">Reference proteome</keyword>
<evidence type="ECO:0000313" key="1">
    <source>
        <dbReference type="Proteomes" id="UP000887565"/>
    </source>
</evidence>
<organism evidence="1 2">
    <name type="scientific">Romanomermis culicivorax</name>
    <name type="common">Nematode worm</name>
    <dbReference type="NCBI Taxonomy" id="13658"/>
    <lineage>
        <taxon>Eukaryota</taxon>
        <taxon>Metazoa</taxon>
        <taxon>Ecdysozoa</taxon>
        <taxon>Nematoda</taxon>
        <taxon>Enoplea</taxon>
        <taxon>Dorylaimia</taxon>
        <taxon>Mermithida</taxon>
        <taxon>Mermithoidea</taxon>
        <taxon>Mermithidae</taxon>
        <taxon>Romanomermis</taxon>
    </lineage>
</organism>
<reference evidence="2" key="1">
    <citation type="submission" date="2022-11" db="UniProtKB">
        <authorList>
            <consortium name="WormBaseParasite"/>
        </authorList>
    </citation>
    <scope>IDENTIFICATION</scope>
</reference>
<name>A0A915KU31_ROMCU</name>